<dbReference type="Proteomes" id="UP001482520">
    <property type="component" value="Unassembled WGS sequence"/>
</dbReference>
<keyword evidence="2" id="KW-0732">Signal</keyword>
<evidence type="ECO:0000256" key="2">
    <source>
        <dbReference type="SAM" id="SignalP"/>
    </source>
</evidence>
<reference evidence="3 4" key="1">
    <citation type="submission" date="2024-02" db="EMBL/GenBank/DDBJ databases">
        <title>Full genome sequence of Nocardioides kribbensis.</title>
        <authorList>
            <person name="Poletto B.L."/>
            <person name="Silva G."/>
            <person name="Galante D."/>
            <person name="Campos K.R."/>
            <person name="Santos M.B.N."/>
            <person name="Sacchi C.T."/>
        </authorList>
    </citation>
    <scope>NUCLEOTIDE SEQUENCE [LARGE SCALE GENOMIC DNA]</scope>
    <source>
        <strain evidence="3 4">O4R</strain>
    </source>
</reference>
<protein>
    <recommendedName>
        <fullName evidence="5">Secreted protein</fullName>
    </recommendedName>
</protein>
<organism evidence="3 4">
    <name type="scientific">Nocardioides kribbensis</name>
    <dbReference type="NCBI Taxonomy" id="305517"/>
    <lineage>
        <taxon>Bacteria</taxon>
        <taxon>Bacillati</taxon>
        <taxon>Actinomycetota</taxon>
        <taxon>Actinomycetes</taxon>
        <taxon>Propionibacteriales</taxon>
        <taxon>Nocardioidaceae</taxon>
        <taxon>Nocardioides</taxon>
    </lineage>
</organism>
<dbReference type="RefSeq" id="WP_349805688.1">
    <property type="nucleotide sequence ID" value="NZ_JBEGDP010000039.1"/>
</dbReference>
<evidence type="ECO:0000313" key="3">
    <source>
        <dbReference type="EMBL" id="MEQ7849419.1"/>
    </source>
</evidence>
<name>A0ABV1P3V4_9ACTN</name>
<evidence type="ECO:0000313" key="4">
    <source>
        <dbReference type="Proteomes" id="UP001482520"/>
    </source>
</evidence>
<feature type="compositionally biased region" description="Acidic residues" evidence="1">
    <location>
        <begin position="104"/>
        <end position="119"/>
    </location>
</feature>
<proteinExistence type="predicted"/>
<feature type="signal peptide" evidence="2">
    <location>
        <begin position="1"/>
        <end position="31"/>
    </location>
</feature>
<feature type="region of interest" description="Disordered" evidence="1">
    <location>
        <begin position="100"/>
        <end position="123"/>
    </location>
</feature>
<keyword evidence="4" id="KW-1185">Reference proteome</keyword>
<evidence type="ECO:0008006" key="5">
    <source>
        <dbReference type="Google" id="ProtNLM"/>
    </source>
</evidence>
<dbReference type="EMBL" id="JBEGDP010000039">
    <property type="protein sequence ID" value="MEQ7849419.1"/>
    <property type="molecule type" value="Genomic_DNA"/>
</dbReference>
<evidence type="ECO:0000256" key="1">
    <source>
        <dbReference type="SAM" id="MobiDB-lite"/>
    </source>
</evidence>
<comment type="caution">
    <text evidence="3">The sequence shown here is derived from an EMBL/GenBank/DDBJ whole genome shotgun (WGS) entry which is preliminary data.</text>
</comment>
<feature type="chain" id="PRO_5046121361" description="Secreted protein" evidence="2">
    <location>
        <begin position="32"/>
        <end position="158"/>
    </location>
</feature>
<accession>A0ABV1P3V4</accession>
<gene>
    <name evidence="3" type="ORF">V6R90_19245</name>
</gene>
<sequence>MSHSTVVRRRRRSQLLRRAPLVLALAGALLAAGCAEPDYCETVGESQEAITEAVADGGPGALIGVLPELEALQASAPDDVADEWQQVVGRLEALRDALETADVAPEDYDPDEPPDDLSDDDRARITAAADDLASPATVQALASVEQQVRDVCQTPLYL</sequence>